<organism evidence="9 10">
    <name type="scientific">Patiria miniata</name>
    <name type="common">Bat star</name>
    <name type="synonym">Asterina miniata</name>
    <dbReference type="NCBI Taxonomy" id="46514"/>
    <lineage>
        <taxon>Eukaryota</taxon>
        <taxon>Metazoa</taxon>
        <taxon>Echinodermata</taxon>
        <taxon>Eleutherozoa</taxon>
        <taxon>Asterozoa</taxon>
        <taxon>Asteroidea</taxon>
        <taxon>Valvatacea</taxon>
        <taxon>Valvatida</taxon>
        <taxon>Asterinidae</taxon>
        <taxon>Patiria</taxon>
    </lineage>
</organism>
<dbReference type="EnsemblMetazoa" id="XM_038220081.1">
    <property type="protein sequence ID" value="XP_038076009.1"/>
    <property type="gene ID" value="LOC119744130"/>
</dbReference>
<dbReference type="OrthoDB" id="6155824at2759"/>
<evidence type="ECO:0000313" key="9">
    <source>
        <dbReference type="EnsemblMetazoa" id="XP_038076009.1"/>
    </source>
</evidence>
<evidence type="ECO:0000313" key="10">
    <source>
        <dbReference type="Proteomes" id="UP000887568"/>
    </source>
</evidence>
<feature type="region of interest" description="Disordered" evidence="7">
    <location>
        <begin position="1"/>
        <end position="26"/>
    </location>
</feature>
<comment type="subcellular location">
    <subcellularLocation>
        <location evidence="1">Nucleus</location>
    </subcellularLocation>
</comment>
<evidence type="ECO:0000259" key="8">
    <source>
        <dbReference type="Pfam" id="PF02229"/>
    </source>
</evidence>
<evidence type="ECO:0000256" key="2">
    <source>
        <dbReference type="ARBA" id="ARBA00009001"/>
    </source>
</evidence>
<evidence type="ECO:0000256" key="3">
    <source>
        <dbReference type="ARBA" id="ARBA00023015"/>
    </source>
</evidence>
<dbReference type="InterPro" id="IPR045125">
    <property type="entry name" value="Sub1/Tcp4-like"/>
</dbReference>
<keyword evidence="10" id="KW-1185">Reference proteome</keyword>
<dbReference type="GO" id="GO:0060261">
    <property type="term" value="P:positive regulation of transcription initiation by RNA polymerase II"/>
    <property type="evidence" value="ECO:0007669"/>
    <property type="project" value="InterPro"/>
</dbReference>
<protein>
    <recommendedName>
        <fullName evidence="8">Transcriptional coactivator p15 (PC4) C-terminal domain-containing protein</fullName>
    </recommendedName>
</protein>
<sequence>MAAPESFYTAPTSSLPSFDAAGSRKEVREYAPAKPEWLANADPQRLERLEQRMMTRAEDRSAPFPNSDPSKRRRAETIPSARFELTDVRHAVVEPFKGQIYIKIREFVHVKGKDFWSSPRGINLRVDEWKKLVEVMPAITEAVEDMEDFSFQRDQGSKKVKRDSDAQSDEATPDPGDGFPWGYTGDAVPYTKPSGTPEEEEEREACKDLAFNIIQAIFVPCILKKVDEICREQCYGCNLPIEKDFTQKNHECIMLDMSEKVEKFFDRAVDNILETELGKCRSEWNLTAKDNNRIVSYYSTIHARNRLFTKYVNMHVEKKVDEPENGRAVLYNICHADICFQQQMLV</sequence>
<keyword evidence="6" id="KW-0539">Nucleus</keyword>
<name>A0A914BIS7_PATMI</name>
<dbReference type="RefSeq" id="XP_038076009.1">
    <property type="nucleotide sequence ID" value="XM_038220081.1"/>
</dbReference>
<dbReference type="Gene3D" id="2.30.31.10">
    <property type="entry name" value="Transcriptional Coactivator Pc4, Chain A"/>
    <property type="match status" value="1"/>
</dbReference>
<dbReference type="GO" id="GO:0003713">
    <property type="term" value="F:transcription coactivator activity"/>
    <property type="evidence" value="ECO:0007669"/>
    <property type="project" value="InterPro"/>
</dbReference>
<keyword evidence="5" id="KW-0804">Transcription</keyword>
<keyword evidence="3" id="KW-0805">Transcription regulation</keyword>
<comment type="similarity">
    <text evidence="2">Belongs to the transcriptional coactivator PC4 family.</text>
</comment>
<reference evidence="9" key="1">
    <citation type="submission" date="2022-11" db="UniProtKB">
        <authorList>
            <consortium name="EnsemblMetazoa"/>
        </authorList>
    </citation>
    <scope>IDENTIFICATION</scope>
</reference>
<feature type="region of interest" description="Disordered" evidence="7">
    <location>
        <begin position="150"/>
        <end position="183"/>
    </location>
</feature>
<dbReference type="AlphaFoldDB" id="A0A914BIS7"/>
<evidence type="ECO:0000256" key="1">
    <source>
        <dbReference type="ARBA" id="ARBA00004123"/>
    </source>
</evidence>
<dbReference type="SUPFAM" id="SSF54447">
    <property type="entry name" value="ssDNA-binding transcriptional regulator domain"/>
    <property type="match status" value="1"/>
</dbReference>
<evidence type="ECO:0000256" key="7">
    <source>
        <dbReference type="SAM" id="MobiDB-lite"/>
    </source>
</evidence>
<dbReference type="InterPro" id="IPR003173">
    <property type="entry name" value="PC4_C"/>
</dbReference>
<dbReference type="Proteomes" id="UP000887568">
    <property type="component" value="Unplaced"/>
</dbReference>
<dbReference type="GeneID" id="119744130"/>
<proteinExistence type="inferred from homology"/>
<feature type="region of interest" description="Disordered" evidence="7">
    <location>
        <begin position="41"/>
        <end position="78"/>
    </location>
</feature>
<dbReference type="PANTHER" id="PTHR13215">
    <property type="entry name" value="RNA POLYMERASE II TRANSCRIPTIONAL COACTIVATOR"/>
    <property type="match status" value="1"/>
</dbReference>
<dbReference type="InterPro" id="IPR009044">
    <property type="entry name" value="ssDNA-bd_transcriptional_reg"/>
</dbReference>
<feature type="compositionally biased region" description="Basic and acidic residues" evidence="7">
    <location>
        <begin position="44"/>
        <end position="61"/>
    </location>
</feature>
<dbReference type="Pfam" id="PF02229">
    <property type="entry name" value="PC4"/>
    <property type="match status" value="1"/>
</dbReference>
<dbReference type="GO" id="GO:0003677">
    <property type="term" value="F:DNA binding"/>
    <property type="evidence" value="ECO:0007669"/>
    <property type="project" value="UniProtKB-KW"/>
</dbReference>
<evidence type="ECO:0000256" key="5">
    <source>
        <dbReference type="ARBA" id="ARBA00023163"/>
    </source>
</evidence>
<accession>A0A914BIS7</accession>
<feature type="domain" description="Transcriptional coactivator p15 (PC4) C-terminal" evidence="8">
    <location>
        <begin position="83"/>
        <end position="134"/>
    </location>
</feature>
<keyword evidence="4" id="KW-0238">DNA-binding</keyword>
<dbReference type="GO" id="GO:0005634">
    <property type="term" value="C:nucleus"/>
    <property type="evidence" value="ECO:0007669"/>
    <property type="project" value="UniProtKB-SubCell"/>
</dbReference>
<evidence type="ECO:0000256" key="4">
    <source>
        <dbReference type="ARBA" id="ARBA00023125"/>
    </source>
</evidence>
<evidence type="ECO:0000256" key="6">
    <source>
        <dbReference type="ARBA" id="ARBA00023242"/>
    </source>
</evidence>